<dbReference type="Pfam" id="PF11162">
    <property type="entry name" value="DUF2946"/>
    <property type="match status" value="1"/>
</dbReference>
<evidence type="ECO:0000313" key="1">
    <source>
        <dbReference type="EMBL" id="TSH94817.1"/>
    </source>
</evidence>
<accession>A0A556APK7</accession>
<sequence>MNLCQVHLSLRQSSIWRLVACLVLLTLLGRFALPAGFMPSAQGPDGQLVLSLCSGQSLPGWASAKVHDADDDDGGLGTACPFGLLALQTLTPDADLQPVRVAFALIAVVPPAHRALPALPATGPPLGSRAPPSLLV</sequence>
<reference evidence="1 2" key="1">
    <citation type="submission" date="2019-07" db="EMBL/GenBank/DDBJ databases">
        <title>Qingshengfaniella alkalisoli gen. nov., sp. nov., isolated from saline soil.</title>
        <authorList>
            <person name="Xu L."/>
            <person name="Huang X.-X."/>
            <person name="Sun J.-Q."/>
        </authorList>
    </citation>
    <scope>NUCLEOTIDE SEQUENCE [LARGE SCALE GENOMIC DNA]</scope>
    <source>
        <strain evidence="1 2">DSM 27279</strain>
    </source>
</reference>
<gene>
    <name evidence="1" type="ORF">FOZ76_11780</name>
</gene>
<organism evidence="1 2">
    <name type="scientific">Verticiella sediminum</name>
    <dbReference type="NCBI Taxonomy" id="1247510"/>
    <lineage>
        <taxon>Bacteria</taxon>
        <taxon>Pseudomonadati</taxon>
        <taxon>Pseudomonadota</taxon>
        <taxon>Betaproteobacteria</taxon>
        <taxon>Burkholderiales</taxon>
        <taxon>Alcaligenaceae</taxon>
        <taxon>Verticiella</taxon>
    </lineage>
</organism>
<keyword evidence="2" id="KW-1185">Reference proteome</keyword>
<dbReference type="AlphaFoldDB" id="A0A556APK7"/>
<protein>
    <submittedName>
        <fullName evidence="1">DUF2946 domain-containing protein</fullName>
    </submittedName>
</protein>
<dbReference type="EMBL" id="VLTJ01000023">
    <property type="protein sequence ID" value="TSH94817.1"/>
    <property type="molecule type" value="Genomic_DNA"/>
</dbReference>
<evidence type="ECO:0000313" key="2">
    <source>
        <dbReference type="Proteomes" id="UP000318405"/>
    </source>
</evidence>
<dbReference type="RefSeq" id="WP_170235407.1">
    <property type="nucleotide sequence ID" value="NZ_VLTJ01000023.1"/>
</dbReference>
<name>A0A556APK7_9BURK</name>
<dbReference type="InterPro" id="IPR021333">
    <property type="entry name" value="DUF2946"/>
</dbReference>
<proteinExistence type="predicted"/>
<dbReference type="Proteomes" id="UP000318405">
    <property type="component" value="Unassembled WGS sequence"/>
</dbReference>
<comment type="caution">
    <text evidence="1">The sequence shown here is derived from an EMBL/GenBank/DDBJ whole genome shotgun (WGS) entry which is preliminary data.</text>
</comment>